<proteinExistence type="predicted"/>
<organism evidence="2 3">
    <name type="scientific">Actinokineospora diospyrosa</name>
    <dbReference type="NCBI Taxonomy" id="103728"/>
    <lineage>
        <taxon>Bacteria</taxon>
        <taxon>Bacillati</taxon>
        <taxon>Actinomycetota</taxon>
        <taxon>Actinomycetes</taxon>
        <taxon>Pseudonocardiales</taxon>
        <taxon>Pseudonocardiaceae</taxon>
        <taxon>Actinokineospora</taxon>
    </lineage>
</organism>
<dbReference type="RefSeq" id="WP_253885532.1">
    <property type="nucleotide sequence ID" value="NZ_BAAAVB010000001.1"/>
</dbReference>
<dbReference type="Proteomes" id="UP001205185">
    <property type="component" value="Unassembled WGS sequence"/>
</dbReference>
<gene>
    <name evidence="2" type="ORF">LV75_001099</name>
</gene>
<evidence type="ECO:0000313" key="3">
    <source>
        <dbReference type="Proteomes" id="UP001205185"/>
    </source>
</evidence>
<sequence>MRTDDFENLLREALEHQAAQAPSGVRVLARATRRPRRRWWLPVGITVAAALVTVALLPTGEMRPTVEPAATVGVTVTAEPQRLTWEPTWMPPNMVERDRSAATNGSWAASTWANVSLTSGQKIVFMVNRLKPGEPTGPDGFREKVEVSGYAGQWHENDSKTNMLVWWVGSSRLTLTSYSISPARPVLLRVAESLRYVPEQPLKIPLSSPELPTTAESKFGITGDSPGKATMYTESILDGEGTVRVEVRPDEPDFSGAKVPLRGGDGRWRVTSSPRGAEPNEVLWFDLGGRWLTVTYYAYDRTKSGQHLAALTRIAESVTAGPTPSAPWLGKTP</sequence>
<keyword evidence="1" id="KW-1133">Transmembrane helix</keyword>
<reference evidence="2 3" key="1">
    <citation type="submission" date="2022-06" db="EMBL/GenBank/DDBJ databases">
        <title>Genomic Encyclopedia of Archaeal and Bacterial Type Strains, Phase II (KMG-II): from individual species to whole genera.</title>
        <authorList>
            <person name="Goeker M."/>
        </authorList>
    </citation>
    <scope>NUCLEOTIDE SEQUENCE [LARGE SCALE GENOMIC DNA]</scope>
    <source>
        <strain evidence="2 3">DSM 44255</strain>
    </source>
</reference>
<accession>A0ABT1I7P7</accession>
<name>A0ABT1I7P7_9PSEU</name>
<evidence type="ECO:0000313" key="2">
    <source>
        <dbReference type="EMBL" id="MCP2268612.1"/>
    </source>
</evidence>
<keyword evidence="3" id="KW-1185">Reference proteome</keyword>
<feature type="transmembrane region" description="Helical" evidence="1">
    <location>
        <begin position="39"/>
        <end position="57"/>
    </location>
</feature>
<comment type="caution">
    <text evidence="2">The sequence shown here is derived from an EMBL/GenBank/DDBJ whole genome shotgun (WGS) entry which is preliminary data.</text>
</comment>
<keyword evidence="1" id="KW-0472">Membrane</keyword>
<evidence type="ECO:0008006" key="4">
    <source>
        <dbReference type="Google" id="ProtNLM"/>
    </source>
</evidence>
<protein>
    <recommendedName>
        <fullName evidence="4">DUF4367 domain-containing protein</fullName>
    </recommendedName>
</protein>
<keyword evidence="1" id="KW-0812">Transmembrane</keyword>
<dbReference type="EMBL" id="JAMTCO010000003">
    <property type="protein sequence ID" value="MCP2268612.1"/>
    <property type="molecule type" value="Genomic_DNA"/>
</dbReference>
<evidence type="ECO:0000256" key="1">
    <source>
        <dbReference type="SAM" id="Phobius"/>
    </source>
</evidence>